<evidence type="ECO:0000313" key="7">
    <source>
        <dbReference type="Proteomes" id="UP000629619"/>
    </source>
</evidence>
<dbReference type="InterPro" id="IPR036388">
    <property type="entry name" value="WH-like_DNA-bd_sf"/>
</dbReference>
<dbReference type="GO" id="GO:0032993">
    <property type="term" value="C:protein-DNA complex"/>
    <property type="evidence" value="ECO:0007669"/>
    <property type="project" value="TreeGrafter"/>
</dbReference>
<evidence type="ECO:0000259" key="5">
    <source>
        <dbReference type="PROSITE" id="PS50931"/>
    </source>
</evidence>
<dbReference type="InterPro" id="IPR036390">
    <property type="entry name" value="WH_DNA-bd_sf"/>
</dbReference>
<proteinExistence type="inferred from homology"/>
<dbReference type="PANTHER" id="PTHR30346:SF29">
    <property type="entry name" value="LYSR SUBSTRATE-BINDING"/>
    <property type="match status" value="1"/>
</dbReference>
<evidence type="ECO:0000256" key="3">
    <source>
        <dbReference type="ARBA" id="ARBA00023125"/>
    </source>
</evidence>
<comment type="similarity">
    <text evidence="1">Belongs to the LysR transcriptional regulatory family.</text>
</comment>
<evidence type="ECO:0000313" key="6">
    <source>
        <dbReference type="EMBL" id="GIF02508.1"/>
    </source>
</evidence>
<dbReference type="PROSITE" id="PS50931">
    <property type="entry name" value="HTH_LYSR"/>
    <property type="match status" value="1"/>
</dbReference>
<organism evidence="6 7">
    <name type="scientific">Actinoplanes siamensis</name>
    <dbReference type="NCBI Taxonomy" id="1223317"/>
    <lineage>
        <taxon>Bacteria</taxon>
        <taxon>Bacillati</taxon>
        <taxon>Actinomycetota</taxon>
        <taxon>Actinomycetes</taxon>
        <taxon>Micromonosporales</taxon>
        <taxon>Micromonosporaceae</taxon>
        <taxon>Actinoplanes</taxon>
    </lineage>
</organism>
<dbReference type="Pfam" id="PF03466">
    <property type="entry name" value="LysR_substrate"/>
    <property type="match status" value="2"/>
</dbReference>
<dbReference type="SUPFAM" id="SSF53850">
    <property type="entry name" value="Periplasmic binding protein-like II"/>
    <property type="match status" value="1"/>
</dbReference>
<evidence type="ECO:0000256" key="2">
    <source>
        <dbReference type="ARBA" id="ARBA00023015"/>
    </source>
</evidence>
<dbReference type="SUPFAM" id="SSF46785">
    <property type="entry name" value="Winged helix' DNA-binding domain"/>
    <property type="match status" value="1"/>
</dbReference>
<gene>
    <name evidence="6" type="ORF">Asi03nite_00460</name>
</gene>
<reference evidence="6" key="1">
    <citation type="submission" date="2021-01" db="EMBL/GenBank/DDBJ databases">
        <title>Whole genome shotgun sequence of Actinoplanes siamensis NBRC 109076.</title>
        <authorList>
            <person name="Komaki H."/>
            <person name="Tamura T."/>
        </authorList>
    </citation>
    <scope>NUCLEOTIDE SEQUENCE</scope>
    <source>
        <strain evidence="6">NBRC 109076</strain>
    </source>
</reference>
<feature type="domain" description="HTH lysR-type" evidence="5">
    <location>
        <begin position="2"/>
        <end position="59"/>
    </location>
</feature>
<keyword evidence="4" id="KW-0804">Transcription</keyword>
<dbReference type="Pfam" id="PF00126">
    <property type="entry name" value="HTH_1"/>
    <property type="match status" value="1"/>
</dbReference>
<dbReference type="Gene3D" id="3.40.190.10">
    <property type="entry name" value="Periplasmic binding protein-like II"/>
    <property type="match status" value="3"/>
</dbReference>
<dbReference type="InterPro" id="IPR005119">
    <property type="entry name" value="LysR_subst-bd"/>
</dbReference>
<accession>A0A919KBQ3</accession>
<keyword evidence="7" id="KW-1185">Reference proteome</keyword>
<name>A0A919KBQ3_9ACTN</name>
<keyword evidence="2" id="KW-0805">Transcription regulation</keyword>
<dbReference type="RefSeq" id="WP_203675981.1">
    <property type="nucleotide sequence ID" value="NZ_BOMW01000001.1"/>
</dbReference>
<dbReference type="GO" id="GO:0003677">
    <property type="term" value="F:DNA binding"/>
    <property type="evidence" value="ECO:0007669"/>
    <property type="project" value="UniProtKB-KW"/>
</dbReference>
<dbReference type="EMBL" id="BOMW01000001">
    <property type="protein sequence ID" value="GIF02508.1"/>
    <property type="molecule type" value="Genomic_DNA"/>
</dbReference>
<dbReference type="GO" id="GO:0003700">
    <property type="term" value="F:DNA-binding transcription factor activity"/>
    <property type="evidence" value="ECO:0007669"/>
    <property type="project" value="InterPro"/>
</dbReference>
<dbReference type="InterPro" id="IPR000847">
    <property type="entry name" value="LysR_HTH_N"/>
</dbReference>
<keyword evidence="3" id="KW-0238">DNA-binding</keyword>
<dbReference type="Gene3D" id="1.10.10.10">
    <property type="entry name" value="Winged helix-like DNA-binding domain superfamily/Winged helix DNA-binding domain"/>
    <property type="match status" value="1"/>
</dbReference>
<comment type="caution">
    <text evidence="6">The sequence shown here is derived from an EMBL/GenBank/DDBJ whole genome shotgun (WGS) entry which is preliminary data.</text>
</comment>
<evidence type="ECO:0000256" key="4">
    <source>
        <dbReference type="ARBA" id="ARBA00023163"/>
    </source>
</evidence>
<sequence>MLDVRRLALLCDLRRLGTIAAVARARSYTPSAVSQQLAALEREAGVALLERTGRRVTFTPAGRVLARHAATVLSALEETGAALAALRAGPAGPLRIGAFPTAVRTLLPPALVRLGREHPALELMVTELDPVQVPAALRERRLDAGLLNDYDVAPGDVDPDLDSVPLLDELVHLALPVASWRGTPASAVHRGGELTAQQPAVPEAVVPVTAARDAGTSGPATTECASLADARHHPWIMASEGTLCHEVTLRICAAQGYTPRVRHRADDFATVLALVAAGQGVALVPELATTPAAVIPAGVRLIPLPLRRRTRIAYRKGAAAHPAVAALVTALTDHGAEEEPRPPTVTRT</sequence>
<protein>
    <submittedName>
        <fullName evidence="6">LysR family transcriptional regulator</fullName>
    </submittedName>
</protein>
<evidence type="ECO:0000256" key="1">
    <source>
        <dbReference type="ARBA" id="ARBA00009437"/>
    </source>
</evidence>
<dbReference type="PANTHER" id="PTHR30346">
    <property type="entry name" value="TRANSCRIPTIONAL DUAL REGULATOR HCAR-RELATED"/>
    <property type="match status" value="1"/>
</dbReference>
<dbReference type="AlphaFoldDB" id="A0A919KBQ3"/>
<dbReference type="Proteomes" id="UP000629619">
    <property type="component" value="Unassembled WGS sequence"/>
</dbReference>